<comment type="caution">
    <text evidence="1">The sequence shown here is derived from an EMBL/GenBank/DDBJ whole genome shotgun (WGS) entry which is preliminary data.</text>
</comment>
<reference evidence="1" key="1">
    <citation type="submission" date="2020-08" db="EMBL/GenBank/DDBJ databases">
        <title>Multicomponent nature underlies the extraordinary mechanical properties of spider dragline silk.</title>
        <authorList>
            <person name="Kono N."/>
            <person name="Nakamura H."/>
            <person name="Mori M."/>
            <person name="Yoshida Y."/>
            <person name="Ohtoshi R."/>
            <person name="Malay A.D."/>
            <person name="Moran D.A.P."/>
            <person name="Tomita M."/>
            <person name="Numata K."/>
            <person name="Arakawa K."/>
        </authorList>
    </citation>
    <scope>NUCLEOTIDE SEQUENCE</scope>
</reference>
<dbReference type="AlphaFoldDB" id="A0A8X7BSQ6"/>
<evidence type="ECO:0000313" key="1">
    <source>
        <dbReference type="EMBL" id="GFY43456.1"/>
    </source>
</evidence>
<accession>A0A8X7BSQ6</accession>
<protein>
    <submittedName>
        <fullName evidence="1">Uncharacterized protein</fullName>
    </submittedName>
</protein>
<proteinExistence type="predicted"/>
<gene>
    <name evidence="1" type="primary">NCL1_49594</name>
    <name evidence="1" type="ORF">TNIN_488801</name>
</gene>
<keyword evidence="2" id="KW-1185">Reference proteome</keyword>
<name>A0A8X7BSQ6_9ARAC</name>
<evidence type="ECO:0000313" key="2">
    <source>
        <dbReference type="Proteomes" id="UP000886998"/>
    </source>
</evidence>
<organism evidence="1 2">
    <name type="scientific">Trichonephila inaurata madagascariensis</name>
    <dbReference type="NCBI Taxonomy" id="2747483"/>
    <lineage>
        <taxon>Eukaryota</taxon>
        <taxon>Metazoa</taxon>
        <taxon>Ecdysozoa</taxon>
        <taxon>Arthropoda</taxon>
        <taxon>Chelicerata</taxon>
        <taxon>Arachnida</taxon>
        <taxon>Araneae</taxon>
        <taxon>Araneomorphae</taxon>
        <taxon>Entelegynae</taxon>
        <taxon>Araneoidea</taxon>
        <taxon>Nephilidae</taxon>
        <taxon>Trichonephila</taxon>
        <taxon>Trichonephila inaurata</taxon>
    </lineage>
</organism>
<dbReference type="EMBL" id="BMAV01003682">
    <property type="protein sequence ID" value="GFY43456.1"/>
    <property type="molecule type" value="Genomic_DNA"/>
</dbReference>
<sequence length="97" mass="11584">MDKDKNILKKRDEDETLTTYDPEAENKTMKDLNLSNSGNVVYITISTTTMDLERRFNDFVHILEKKRSFRRSQRYPKLNNGKGRKRLATEKWTHFKS</sequence>
<dbReference type="Proteomes" id="UP000886998">
    <property type="component" value="Unassembled WGS sequence"/>
</dbReference>